<sequence>MLGGLVVVVVFVAGTDAESLLHEDHNTPRPAPPSGAPPPVSPAFPDGERAEESTTTTTNGVSFFNPVFTVEEVSKGS</sequence>
<keyword evidence="4" id="KW-1185">Reference proteome</keyword>
<evidence type="ECO:0000256" key="2">
    <source>
        <dbReference type="SAM" id="SignalP"/>
    </source>
</evidence>
<dbReference type="EMBL" id="JARAKH010006414">
    <property type="protein sequence ID" value="KAK8371734.1"/>
    <property type="molecule type" value="Genomic_DNA"/>
</dbReference>
<protein>
    <submittedName>
        <fullName evidence="3">Uncharacterized protein</fullName>
    </submittedName>
</protein>
<reference evidence="3 4" key="1">
    <citation type="submission" date="2023-03" db="EMBL/GenBank/DDBJ databases">
        <title>High-quality genome of Scylla paramamosain provides insights in environmental adaptation.</title>
        <authorList>
            <person name="Zhang L."/>
        </authorList>
    </citation>
    <scope>NUCLEOTIDE SEQUENCE [LARGE SCALE GENOMIC DNA]</scope>
    <source>
        <strain evidence="3">LZ_2023a</strain>
        <tissue evidence="3">Muscle</tissue>
    </source>
</reference>
<comment type="caution">
    <text evidence="3">The sequence shown here is derived from an EMBL/GenBank/DDBJ whole genome shotgun (WGS) entry which is preliminary data.</text>
</comment>
<evidence type="ECO:0000313" key="3">
    <source>
        <dbReference type="EMBL" id="KAK8371734.1"/>
    </source>
</evidence>
<feature type="chain" id="PRO_5043799596" evidence="2">
    <location>
        <begin position="18"/>
        <end position="77"/>
    </location>
</feature>
<feature type="signal peptide" evidence="2">
    <location>
        <begin position="1"/>
        <end position="17"/>
    </location>
</feature>
<feature type="compositionally biased region" description="Pro residues" evidence="1">
    <location>
        <begin position="29"/>
        <end position="42"/>
    </location>
</feature>
<evidence type="ECO:0000256" key="1">
    <source>
        <dbReference type="SAM" id="MobiDB-lite"/>
    </source>
</evidence>
<dbReference type="Proteomes" id="UP001487740">
    <property type="component" value="Unassembled WGS sequence"/>
</dbReference>
<evidence type="ECO:0000313" key="4">
    <source>
        <dbReference type="Proteomes" id="UP001487740"/>
    </source>
</evidence>
<feature type="region of interest" description="Disordered" evidence="1">
    <location>
        <begin position="21"/>
        <end position="61"/>
    </location>
</feature>
<keyword evidence="2" id="KW-0732">Signal</keyword>
<accession>A0AAW0S8T0</accession>
<gene>
    <name evidence="3" type="ORF">O3P69_016249</name>
</gene>
<dbReference type="AlphaFoldDB" id="A0AAW0S8T0"/>
<organism evidence="3 4">
    <name type="scientific">Scylla paramamosain</name>
    <name type="common">Mud crab</name>
    <dbReference type="NCBI Taxonomy" id="85552"/>
    <lineage>
        <taxon>Eukaryota</taxon>
        <taxon>Metazoa</taxon>
        <taxon>Ecdysozoa</taxon>
        <taxon>Arthropoda</taxon>
        <taxon>Crustacea</taxon>
        <taxon>Multicrustacea</taxon>
        <taxon>Malacostraca</taxon>
        <taxon>Eumalacostraca</taxon>
        <taxon>Eucarida</taxon>
        <taxon>Decapoda</taxon>
        <taxon>Pleocyemata</taxon>
        <taxon>Brachyura</taxon>
        <taxon>Eubrachyura</taxon>
        <taxon>Portunoidea</taxon>
        <taxon>Portunidae</taxon>
        <taxon>Portuninae</taxon>
        <taxon>Scylla</taxon>
    </lineage>
</organism>
<name>A0AAW0S8T0_SCYPA</name>
<proteinExistence type="predicted"/>